<organism evidence="1 2">
    <name type="scientific">Dreissena polymorpha</name>
    <name type="common">Zebra mussel</name>
    <name type="synonym">Mytilus polymorpha</name>
    <dbReference type="NCBI Taxonomy" id="45954"/>
    <lineage>
        <taxon>Eukaryota</taxon>
        <taxon>Metazoa</taxon>
        <taxon>Spiralia</taxon>
        <taxon>Lophotrochozoa</taxon>
        <taxon>Mollusca</taxon>
        <taxon>Bivalvia</taxon>
        <taxon>Autobranchia</taxon>
        <taxon>Heteroconchia</taxon>
        <taxon>Euheterodonta</taxon>
        <taxon>Imparidentia</taxon>
        <taxon>Neoheterodontei</taxon>
        <taxon>Myida</taxon>
        <taxon>Dreissenoidea</taxon>
        <taxon>Dreissenidae</taxon>
        <taxon>Dreissena</taxon>
    </lineage>
</organism>
<sequence>MSLNGSHRVHSAEDFQERFVERAQCRGREHRINSERGMEFGAQNGRIEYGKVWDVE</sequence>
<protein>
    <submittedName>
        <fullName evidence="1">Uncharacterized protein</fullName>
    </submittedName>
</protein>
<dbReference type="EMBL" id="JAIWYP010000006">
    <property type="protein sequence ID" value="KAH3808359.1"/>
    <property type="molecule type" value="Genomic_DNA"/>
</dbReference>
<name>A0A9D4G0C4_DREPO</name>
<reference evidence="1" key="2">
    <citation type="submission" date="2020-11" db="EMBL/GenBank/DDBJ databases">
        <authorList>
            <person name="McCartney M.A."/>
            <person name="Auch B."/>
            <person name="Kono T."/>
            <person name="Mallez S."/>
            <person name="Becker A."/>
            <person name="Gohl D.M."/>
            <person name="Silverstein K.A.T."/>
            <person name="Koren S."/>
            <person name="Bechman K.B."/>
            <person name="Herman A."/>
            <person name="Abrahante J.E."/>
            <person name="Garbe J."/>
        </authorList>
    </citation>
    <scope>NUCLEOTIDE SEQUENCE</scope>
    <source>
        <strain evidence="1">Duluth1</strain>
        <tissue evidence="1">Whole animal</tissue>
    </source>
</reference>
<evidence type="ECO:0000313" key="2">
    <source>
        <dbReference type="Proteomes" id="UP000828390"/>
    </source>
</evidence>
<gene>
    <name evidence="1" type="ORF">DPMN_136712</name>
</gene>
<dbReference type="Proteomes" id="UP000828390">
    <property type="component" value="Unassembled WGS sequence"/>
</dbReference>
<reference evidence="1" key="1">
    <citation type="journal article" date="2019" name="bioRxiv">
        <title>The Genome of the Zebra Mussel, Dreissena polymorpha: A Resource for Invasive Species Research.</title>
        <authorList>
            <person name="McCartney M.A."/>
            <person name="Auch B."/>
            <person name="Kono T."/>
            <person name="Mallez S."/>
            <person name="Zhang Y."/>
            <person name="Obille A."/>
            <person name="Becker A."/>
            <person name="Abrahante J.E."/>
            <person name="Garbe J."/>
            <person name="Badalamenti J.P."/>
            <person name="Herman A."/>
            <person name="Mangelson H."/>
            <person name="Liachko I."/>
            <person name="Sullivan S."/>
            <person name="Sone E.D."/>
            <person name="Koren S."/>
            <person name="Silverstein K.A.T."/>
            <person name="Beckman K.B."/>
            <person name="Gohl D.M."/>
        </authorList>
    </citation>
    <scope>NUCLEOTIDE SEQUENCE</scope>
    <source>
        <strain evidence="1">Duluth1</strain>
        <tissue evidence="1">Whole animal</tissue>
    </source>
</reference>
<keyword evidence="2" id="KW-1185">Reference proteome</keyword>
<comment type="caution">
    <text evidence="1">The sequence shown here is derived from an EMBL/GenBank/DDBJ whole genome shotgun (WGS) entry which is preliminary data.</text>
</comment>
<accession>A0A9D4G0C4</accession>
<evidence type="ECO:0000313" key="1">
    <source>
        <dbReference type="EMBL" id="KAH3808359.1"/>
    </source>
</evidence>
<dbReference type="AlphaFoldDB" id="A0A9D4G0C4"/>
<proteinExistence type="predicted"/>